<organism evidence="3 4">
    <name type="scientific">Ustilago bromivora</name>
    <dbReference type="NCBI Taxonomy" id="307758"/>
    <lineage>
        <taxon>Eukaryota</taxon>
        <taxon>Fungi</taxon>
        <taxon>Dikarya</taxon>
        <taxon>Basidiomycota</taxon>
        <taxon>Ustilaginomycotina</taxon>
        <taxon>Ustilaginomycetes</taxon>
        <taxon>Ustilaginales</taxon>
        <taxon>Ustilaginaceae</taxon>
        <taxon>Ustilago</taxon>
    </lineage>
</organism>
<protein>
    <recommendedName>
        <fullName evidence="5">Cell wall protein</fullName>
    </recommendedName>
</protein>
<feature type="chain" id="PRO_5034938279" description="Cell wall protein" evidence="2">
    <location>
        <begin position="22"/>
        <end position="249"/>
    </location>
</feature>
<feature type="region of interest" description="Disordered" evidence="1">
    <location>
        <begin position="195"/>
        <end position="249"/>
    </location>
</feature>
<proteinExistence type="predicted"/>
<reference evidence="3" key="1">
    <citation type="submission" date="2018-08" db="EMBL/GenBank/DDBJ databases">
        <authorList>
            <person name="Guldener U."/>
        </authorList>
    </citation>
    <scope>NUCLEOTIDE SEQUENCE</scope>
    <source>
        <strain evidence="3">UB2</strain>
    </source>
</reference>
<dbReference type="PANTHER" id="PTHR38123">
    <property type="entry name" value="CELL WALL SERINE-THREONINE-RICH GALACTOMANNOPROTEIN MP1 (AFU_ORTHOLOGUE AFUA_4G03240)"/>
    <property type="match status" value="1"/>
</dbReference>
<comment type="caution">
    <text evidence="3">The sequence shown here is derived from an EMBL/GenBank/DDBJ whole genome shotgun (WGS) entry which is preliminary data.</text>
</comment>
<dbReference type="InterPro" id="IPR021054">
    <property type="entry name" value="Cell_wall_mannoprotein_1"/>
</dbReference>
<dbReference type="AlphaFoldDB" id="A0A8H8QQQ9"/>
<accession>A0A8H8QQQ9</accession>
<keyword evidence="2" id="KW-0732">Signal</keyword>
<feature type="compositionally biased region" description="Gly residues" evidence="1">
    <location>
        <begin position="195"/>
        <end position="213"/>
    </location>
</feature>
<dbReference type="EMBL" id="ULHB01000137">
    <property type="protein sequence ID" value="SYW82923.1"/>
    <property type="molecule type" value="Genomic_DNA"/>
</dbReference>
<dbReference type="Proteomes" id="UP000658997">
    <property type="component" value="Unassembled WGS sequence"/>
</dbReference>
<gene>
    <name evidence="3" type="ORF">UBRO2_05027</name>
</gene>
<dbReference type="Gene3D" id="1.20.1280.140">
    <property type="match status" value="1"/>
</dbReference>
<dbReference type="PANTHER" id="PTHR38123:SF1">
    <property type="entry name" value="HYDROPHOBIC SURFACE BINDING PROTEIN"/>
    <property type="match status" value="1"/>
</dbReference>
<feature type="signal peptide" evidence="2">
    <location>
        <begin position="1"/>
        <end position="21"/>
    </location>
</feature>
<dbReference type="Pfam" id="PF12296">
    <property type="entry name" value="HsbA"/>
    <property type="match status" value="1"/>
</dbReference>
<keyword evidence="4" id="KW-1185">Reference proteome</keyword>
<feature type="compositionally biased region" description="Low complexity" evidence="1">
    <location>
        <begin position="214"/>
        <end position="236"/>
    </location>
</feature>
<evidence type="ECO:0000313" key="4">
    <source>
        <dbReference type="Proteomes" id="UP000658997"/>
    </source>
</evidence>
<evidence type="ECO:0008006" key="5">
    <source>
        <dbReference type="Google" id="ProtNLM"/>
    </source>
</evidence>
<evidence type="ECO:0000256" key="2">
    <source>
        <dbReference type="SAM" id="SignalP"/>
    </source>
</evidence>
<name>A0A8H8QQQ9_9BASI</name>
<evidence type="ECO:0000256" key="1">
    <source>
        <dbReference type="SAM" id="MobiDB-lite"/>
    </source>
</evidence>
<dbReference type="GO" id="GO:0005576">
    <property type="term" value="C:extracellular region"/>
    <property type="evidence" value="ECO:0007669"/>
    <property type="project" value="TreeGrafter"/>
</dbReference>
<evidence type="ECO:0000313" key="3">
    <source>
        <dbReference type="EMBL" id="SYW82923.1"/>
    </source>
</evidence>
<sequence>MKFTISISAAALLVLASVVAASSSVAQIKQEVANIDNKVGLLNEHLKVNSLNYFSGLAVHQSSQDVIGAIKAGSKSALEFTGTATDAEAKEILQTLAGTEVKVNTAIKRMIALKEEFVKLGVLSLAQGSVKEFQTETHTFSAQLIKLAPAYEKQAAKALAAKFNADLDECATAYNSEASGSASGSFGGAGQAGAGQAGAGQAGAGQAGAGQTGAGQTSAGQTGASGEGSASGQAGTKSGSLRAVKFGSN</sequence>